<dbReference type="RefSeq" id="XP_001587305.1">
    <property type="nucleotide sequence ID" value="XM_001587255.1"/>
</dbReference>
<dbReference type="KEGG" id="ssl:SS1G_12335"/>
<dbReference type="AlphaFoldDB" id="A7F337"/>
<dbReference type="EMBL" id="CH476639">
    <property type="protein sequence ID" value="EDN96129.1"/>
    <property type="molecule type" value="Genomic_DNA"/>
</dbReference>
<feature type="compositionally biased region" description="Acidic residues" evidence="1">
    <location>
        <begin position="401"/>
        <end position="419"/>
    </location>
</feature>
<feature type="region of interest" description="Disordered" evidence="1">
    <location>
        <begin position="397"/>
        <end position="422"/>
    </location>
</feature>
<keyword evidence="3" id="KW-1185">Reference proteome</keyword>
<evidence type="ECO:0000313" key="3">
    <source>
        <dbReference type="Proteomes" id="UP000001312"/>
    </source>
</evidence>
<proteinExistence type="predicted"/>
<dbReference type="HOGENOM" id="CLU_364917_0_0_1"/>
<sequence length="765" mass="87675">MASRGCWKPQLPRTEVAQKYGHLPLPIIKDAIPLKSGLTPMILNPHATDSEIKFADDVRFIQRRLYSTAELERVEALAPLYNTYKDETVLNVSADIAIHPVMQRKKWNFPLPKQAAEFPLGKQLDGYWNAYTNDIVWEALLPSLRIASLYFSNIDMWPWHDGLFASKWTEIPQNEIPRMHFGRRDYRRFITRHPLVYGSEEARRNVRNKLLDFSKNIYFSLTSCFTDTTSGVKLFDARLGSIAGSTIASLIDSICVINLDFRSISALLPGTVEKLNVAEKRLIHCDFAITIIHELALFGGITAGLRGPSGEGKLAHLDAGGMAYARYSRIVGSQFEMESNGEIPLASRHSFVEFEGIPDKKRHAESSMDRLESQGPHKRRRVEHAIVREAVCRQPQRSLEEELGVDDEETVDPEDEDQELPPCPRFHEISKYLIENRRQLALHTMCFAMPEHTLRDYIRRLGGLKISAQEWRAFESEDSGDFSTYRGSIQLHASSWPRTDLTPLRPKREKFEKAKRNAFAFILAVHLLSESQVGSRDIMWPMTTFWDFSAERFLTLFNADVKNKDGDMSKLGLGLMSKQELEDMLWHVASTSPFLTWAPEGIIRRLPLTTPEFMEIRGGEATWDEWDNTKMETDLEVLEEDTGITYTDGRVCSYLEYREQQSIKEKENAPPGPPPTEEELEYMEEEKKLQELIKSVDAYNKKFPNVKQREVFDNALWLLWTVNNPGKSVDEGFEEYKDCCSTPGNIVPSENVMEILAKNMNCDTQ</sequence>
<dbReference type="InParanoid" id="A7F337"/>
<gene>
    <name evidence="2" type="ORF">SS1G_12335</name>
</gene>
<accession>A7F337</accession>
<evidence type="ECO:0000313" key="2">
    <source>
        <dbReference type="EMBL" id="EDN96129.1"/>
    </source>
</evidence>
<reference evidence="3" key="1">
    <citation type="journal article" date="2011" name="PLoS Genet.">
        <title>Genomic analysis of the necrotrophic fungal pathogens Sclerotinia sclerotiorum and Botrytis cinerea.</title>
        <authorList>
            <person name="Amselem J."/>
            <person name="Cuomo C.A."/>
            <person name="van Kan J.A."/>
            <person name="Viaud M."/>
            <person name="Benito E.P."/>
            <person name="Couloux A."/>
            <person name="Coutinho P.M."/>
            <person name="de Vries R.P."/>
            <person name="Dyer P.S."/>
            <person name="Fillinger S."/>
            <person name="Fournier E."/>
            <person name="Gout L."/>
            <person name="Hahn M."/>
            <person name="Kohn L."/>
            <person name="Lapalu N."/>
            <person name="Plummer K.M."/>
            <person name="Pradier J.M."/>
            <person name="Quevillon E."/>
            <person name="Sharon A."/>
            <person name="Simon A."/>
            <person name="ten Have A."/>
            <person name="Tudzynski B."/>
            <person name="Tudzynski P."/>
            <person name="Wincker P."/>
            <person name="Andrew M."/>
            <person name="Anthouard V."/>
            <person name="Beever R.E."/>
            <person name="Beffa R."/>
            <person name="Benoit I."/>
            <person name="Bouzid O."/>
            <person name="Brault B."/>
            <person name="Chen Z."/>
            <person name="Choquer M."/>
            <person name="Collemare J."/>
            <person name="Cotton P."/>
            <person name="Danchin E.G."/>
            <person name="Da Silva C."/>
            <person name="Gautier A."/>
            <person name="Giraud C."/>
            <person name="Giraud T."/>
            <person name="Gonzalez C."/>
            <person name="Grossetete S."/>
            <person name="Guldener U."/>
            <person name="Henrissat B."/>
            <person name="Howlett B.J."/>
            <person name="Kodira C."/>
            <person name="Kretschmer M."/>
            <person name="Lappartient A."/>
            <person name="Leroch M."/>
            <person name="Levis C."/>
            <person name="Mauceli E."/>
            <person name="Neuveglise C."/>
            <person name="Oeser B."/>
            <person name="Pearson M."/>
            <person name="Poulain J."/>
            <person name="Poussereau N."/>
            <person name="Quesneville H."/>
            <person name="Rascle C."/>
            <person name="Schumacher J."/>
            <person name="Segurens B."/>
            <person name="Sexton A."/>
            <person name="Silva E."/>
            <person name="Sirven C."/>
            <person name="Soanes D.M."/>
            <person name="Talbot N.J."/>
            <person name="Templeton M."/>
            <person name="Yandava C."/>
            <person name="Yarden O."/>
            <person name="Zeng Q."/>
            <person name="Rollins J.A."/>
            <person name="Lebrun M.H."/>
            <person name="Dickman M."/>
        </authorList>
    </citation>
    <scope>NUCLEOTIDE SEQUENCE [LARGE SCALE GENOMIC DNA]</scope>
    <source>
        <strain evidence="3">ATCC 18683 / 1980 / Ss-1</strain>
    </source>
</reference>
<dbReference type="GeneID" id="5483278"/>
<protein>
    <submittedName>
        <fullName evidence="2">Uncharacterized protein</fullName>
    </submittedName>
</protein>
<organism evidence="2 3">
    <name type="scientific">Sclerotinia sclerotiorum (strain ATCC 18683 / 1980 / Ss-1)</name>
    <name type="common">White mold</name>
    <name type="synonym">Whetzelinia sclerotiorum</name>
    <dbReference type="NCBI Taxonomy" id="665079"/>
    <lineage>
        <taxon>Eukaryota</taxon>
        <taxon>Fungi</taxon>
        <taxon>Dikarya</taxon>
        <taxon>Ascomycota</taxon>
        <taxon>Pezizomycotina</taxon>
        <taxon>Leotiomycetes</taxon>
        <taxon>Helotiales</taxon>
        <taxon>Sclerotiniaceae</taxon>
        <taxon>Sclerotinia</taxon>
    </lineage>
</organism>
<dbReference type="STRING" id="665079.A7F337"/>
<dbReference type="Proteomes" id="UP000001312">
    <property type="component" value="Unassembled WGS sequence"/>
</dbReference>
<name>A7F337_SCLS1</name>
<evidence type="ECO:0000256" key="1">
    <source>
        <dbReference type="SAM" id="MobiDB-lite"/>
    </source>
</evidence>